<gene>
    <name evidence="1" type="ORF">BV22DRAFT_1135262</name>
</gene>
<evidence type="ECO:0000313" key="2">
    <source>
        <dbReference type="Proteomes" id="UP000790709"/>
    </source>
</evidence>
<sequence>MYRKAKAYAMLSPIRLYILNTHQARDTPPLDLTHVRNHYYAQLDDDGDWIATEDANVERLIAHDLSRATEQDMEFVYKACAQFLCLLKQHKLRPTSLCLGVFGKPERIPHTVAPKESSYWKPCSVYCLGGLAAQLCNYREAIDLLTTAKQLFALGQEHEMTARCLELVAKQYSLLGNVSAAEQALQEALHLRRGYHILSPDDEARLNLDIGDAMMYKGQLQEALTLFTSAQEYFDSIGDTSNIAWAAACQGEAEWHSGNYVAARQHFETRLALATRTNDNFGHAWSLRWLARAEARDGHYKKALELLEEASALASEGNDVHYTCRVLWHQAALASDLGEFDHARDILTCAFGEMAIHGRQSANTIAMTHDCSARNELFAGDYKKARELFAMVVDSCDETSDLELQTRSSRALGEIALLEGDIAGAREWFTKTKSLCDKTGVHPDFLYIGNPWAQLKGEHDGWKLFLETHLP</sequence>
<comment type="caution">
    <text evidence="1">The sequence shown here is derived from an EMBL/GenBank/DDBJ whole genome shotgun (WGS) entry which is preliminary data.</text>
</comment>
<organism evidence="1 2">
    <name type="scientific">Leucogyrophana mollusca</name>
    <dbReference type="NCBI Taxonomy" id="85980"/>
    <lineage>
        <taxon>Eukaryota</taxon>
        <taxon>Fungi</taxon>
        <taxon>Dikarya</taxon>
        <taxon>Basidiomycota</taxon>
        <taxon>Agaricomycotina</taxon>
        <taxon>Agaricomycetes</taxon>
        <taxon>Agaricomycetidae</taxon>
        <taxon>Boletales</taxon>
        <taxon>Boletales incertae sedis</taxon>
        <taxon>Leucogyrophana</taxon>
    </lineage>
</organism>
<evidence type="ECO:0000313" key="1">
    <source>
        <dbReference type="EMBL" id="KAH7917612.1"/>
    </source>
</evidence>
<reference evidence="1" key="1">
    <citation type="journal article" date="2021" name="New Phytol.">
        <title>Evolutionary innovations through gain and loss of genes in the ectomycorrhizal Boletales.</title>
        <authorList>
            <person name="Wu G."/>
            <person name="Miyauchi S."/>
            <person name="Morin E."/>
            <person name="Kuo A."/>
            <person name="Drula E."/>
            <person name="Varga T."/>
            <person name="Kohler A."/>
            <person name="Feng B."/>
            <person name="Cao Y."/>
            <person name="Lipzen A."/>
            <person name="Daum C."/>
            <person name="Hundley H."/>
            <person name="Pangilinan J."/>
            <person name="Johnson J."/>
            <person name="Barry K."/>
            <person name="LaButti K."/>
            <person name="Ng V."/>
            <person name="Ahrendt S."/>
            <person name="Min B."/>
            <person name="Choi I.G."/>
            <person name="Park H."/>
            <person name="Plett J.M."/>
            <person name="Magnuson J."/>
            <person name="Spatafora J.W."/>
            <person name="Nagy L.G."/>
            <person name="Henrissat B."/>
            <person name="Grigoriev I.V."/>
            <person name="Yang Z.L."/>
            <person name="Xu J."/>
            <person name="Martin F.M."/>
        </authorList>
    </citation>
    <scope>NUCLEOTIDE SEQUENCE</scope>
    <source>
        <strain evidence="1">KUC20120723A-06</strain>
    </source>
</reference>
<dbReference type="Proteomes" id="UP000790709">
    <property type="component" value="Unassembled WGS sequence"/>
</dbReference>
<accession>A0ACB8AYU2</accession>
<name>A0ACB8AYU2_9AGAM</name>
<dbReference type="EMBL" id="MU266992">
    <property type="protein sequence ID" value="KAH7917612.1"/>
    <property type="molecule type" value="Genomic_DNA"/>
</dbReference>
<proteinExistence type="predicted"/>
<protein>
    <submittedName>
        <fullName evidence="1">TPR-like protein</fullName>
    </submittedName>
</protein>
<keyword evidence="2" id="KW-1185">Reference proteome</keyword>